<protein>
    <recommendedName>
        <fullName evidence="6">TM2 domain-containing protein</fullName>
    </recommendedName>
</protein>
<reference evidence="7" key="1">
    <citation type="journal article" date="2014" name="Int. J. Syst. Evol. Microbiol.">
        <title>Complete genome sequence of Corynebacterium casei LMG S-19264T (=DSM 44701T), isolated from a smear-ripened cheese.</title>
        <authorList>
            <consortium name="US DOE Joint Genome Institute (JGI-PGF)"/>
            <person name="Walter F."/>
            <person name="Albersmeier A."/>
            <person name="Kalinowski J."/>
            <person name="Ruckert C."/>
        </authorList>
    </citation>
    <scope>NUCLEOTIDE SEQUENCE</scope>
    <source>
        <strain evidence="7">KCTC 42097</strain>
    </source>
</reference>
<dbReference type="AlphaFoldDB" id="A0A8J3GIT6"/>
<dbReference type="PANTHER" id="PTHR21016:SF25">
    <property type="entry name" value="TM2 DOMAIN-CONTAINING PROTEIN DDB_G0277895-RELATED"/>
    <property type="match status" value="1"/>
</dbReference>
<evidence type="ECO:0000256" key="4">
    <source>
        <dbReference type="ARBA" id="ARBA00023136"/>
    </source>
</evidence>
<dbReference type="InterPro" id="IPR050932">
    <property type="entry name" value="TM2D1-3-like"/>
</dbReference>
<keyword evidence="2 5" id="KW-0812">Transmembrane</keyword>
<dbReference type="EMBL" id="BMZO01000011">
    <property type="protein sequence ID" value="GHC79581.1"/>
    <property type="molecule type" value="Genomic_DNA"/>
</dbReference>
<feature type="transmembrane region" description="Helical" evidence="5">
    <location>
        <begin position="56"/>
        <end position="78"/>
    </location>
</feature>
<reference evidence="7" key="2">
    <citation type="submission" date="2020-09" db="EMBL/GenBank/DDBJ databases">
        <authorList>
            <person name="Sun Q."/>
            <person name="Kim S."/>
        </authorList>
    </citation>
    <scope>NUCLEOTIDE SEQUENCE</scope>
    <source>
        <strain evidence="7">KCTC 42097</strain>
    </source>
</reference>
<evidence type="ECO:0000313" key="7">
    <source>
        <dbReference type="EMBL" id="GHC79581.1"/>
    </source>
</evidence>
<dbReference type="Proteomes" id="UP000641137">
    <property type="component" value="Unassembled WGS sequence"/>
</dbReference>
<keyword evidence="3 5" id="KW-1133">Transmembrane helix</keyword>
<gene>
    <name evidence="7" type="ORF">GCM10010136_32260</name>
</gene>
<dbReference type="Pfam" id="PF05154">
    <property type="entry name" value="TM2"/>
    <property type="match status" value="1"/>
</dbReference>
<dbReference type="PANTHER" id="PTHR21016">
    <property type="entry name" value="BETA-AMYLOID BINDING PROTEIN-RELATED"/>
    <property type="match status" value="1"/>
</dbReference>
<name>A0A8J3GIT6_9HYPH</name>
<feature type="transmembrane region" description="Helical" evidence="5">
    <location>
        <begin position="26"/>
        <end position="44"/>
    </location>
</feature>
<organism evidence="7 8">
    <name type="scientific">Limoniibacter endophyticus</name>
    <dbReference type="NCBI Taxonomy" id="1565040"/>
    <lineage>
        <taxon>Bacteria</taxon>
        <taxon>Pseudomonadati</taxon>
        <taxon>Pseudomonadota</taxon>
        <taxon>Alphaproteobacteria</taxon>
        <taxon>Hyphomicrobiales</taxon>
        <taxon>Bartonellaceae</taxon>
        <taxon>Limoniibacter</taxon>
    </lineage>
</organism>
<dbReference type="GO" id="GO:0016020">
    <property type="term" value="C:membrane"/>
    <property type="evidence" value="ECO:0007669"/>
    <property type="project" value="UniProtKB-SubCell"/>
</dbReference>
<accession>A0A8J3GIT6</accession>
<evidence type="ECO:0000313" key="8">
    <source>
        <dbReference type="Proteomes" id="UP000641137"/>
    </source>
</evidence>
<keyword evidence="4 5" id="KW-0472">Membrane</keyword>
<comment type="subcellular location">
    <subcellularLocation>
        <location evidence="1">Membrane</location>
        <topology evidence="1">Multi-pass membrane protein</topology>
    </subcellularLocation>
</comment>
<proteinExistence type="predicted"/>
<keyword evidence="8" id="KW-1185">Reference proteome</keyword>
<feature type="domain" description="TM2" evidence="6">
    <location>
        <begin position="22"/>
        <end position="72"/>
    </location>
</feature>
<sequence>MGAMSLSTQQQILIEQRVSNEAKSVGAAYLLWFFLWFVSGHRFYLGRPGTAVLQILSYFILVGFIWLIVDAFLIPGMVQKQKDKVRRDLSHQAMMMSGSRD</sequence>
<evidence type="ECO:0000256" key="2">
    <source>
        <dbReference type="ARBA" id="ARBA00022692"/>
    </source>
</evidence>
<dbReference type="InterPro" id="IPR007829">
    <property type="entry name" value="TM2"/>
</dbReference>
<comment type="caution">
    <text evidence="7">The sequence shown here is derived from an EMBL/GenBank/DDBJ whole genome shotgun (WGS) entry which is preliminary data.</text>
</comment>
<evidence type="ECO:0000259" key="6">
    <source>
        <dbReference type="Pfam" id="PF05154"/>
    </source>
</evidence>
<evidence type="ECO:0000256" key="1">
    <source>
        <dbReference type="ARBA" id="ARBA00004141"/>
    </source>
</evidence>
<evidence type="ECO:0000256" key="5">
    <source>
        <dbReference type="SAM" id="Phobius"/>
    </source>
</evidence>
<evidence type="ECO:0000256" key="3">
    <source>
        <dbReference type="ARBA" id="ARBA00022989"/>
    </source>
</evidence>